<dbReference type="EMBL" id="SPLM01000108">
    <property type="protein sequence ID" value="TMW60314.1"/>
    <property type="molecule type" value="Genomic_DNA"/>
</dbReference>
<reference evidence="2" key="1">
    <citation type="submission" date="2019-03" db="EMBL/GenBank/DDBJ databases">
        <title>Long read genome sequence of the mycoparasitic Pythium oligandrum ATCC 38472 isolated from sugarbeet rhizosphere.</title>
        <authorList>
            <person name="Gaulin E."/>
        </authorList>
    </citation>
    <scope>NUCLEOTIDE SEQUENCE</scope>
    <source>
        <strain evidence="2">ATCC 38472_TT</strain>
    </source>
</reference>
<feature type="region of interest" description="Disordered" evidence="1">
    <location>
        <begin position="1"/>
        <end position="29"/>
    </location>
</feature>
<dbReference type="Proteomes" id="UP000794436">
    <property type="component" value="Unassembled WGS sequence"/>
</dbReference>
<keyword evidence="3" id="KW-1185">Reference proteome</keyword>
<sequence>MSVSVAAESTKTTESAASESTTPTPTERATDMLVDEFHGKRVRKSFGTRAFWGTILGGYLVGRAMFYKVGFDDGDVDVFAADEVLYDMKEAELFKKEDASAPEPTSPNSVDQSEQQSYRELIRHKKNLKRRREESIDDDAPRGDWEVTLWGTRLYASIVDLDGLIYINELARTANGGKGEMESTGKVKVGDIIVAVQGRSAIQASGRSIISSC</sequence>
<evidence type="ECO:0000256" key="1">
    <source>
        <dbReference type="SAM" id="MobiDB-lite"/>
    </source>
</evidence>
<evidence type="ECO:0000313" key="2">
    <source>
        <dbReference type="EMBL" id="TMW60314.1"/>
    </source>
</evidence>
<organism evidence="2 3">
    <name type="scientific">Pythium oligandrum</name>
    <name type="common">Mycoparasitic fungus</name>
    <dbReference type="NCBI Taxonomy" id="41045"/>
    <lineage>
        <taxon>Eukaryota</taxon>
        <taxon>Sar</taxon>
        <taxon>Stramenopiles</taxon>
        <taxon>Oomycota</taxon>
        <taxon>Peronosporomycetes</taxon>
        <taxon>Pythiales</taxon>
        <taxon>Pythiaceae</taxon>
        <taxon>Pythium</taxon>
    </lineage>
</organism>
<name>A0A8K1FGS3_PYTOL</name>
<proteinExistence type="predicted"/>
<protein>
    <submittedName>
        <fullName evidence="2">Uncharacterized protein</fullName>
    </submittedName>
</protein>
<feature type="compositionally biased region" description="Low complexity" evidence="1">
    <location>
        <begin position="1"/>
        <end position="27"/>
    </location>
</feature>
<dbReference type="AlphaFoldDB" id="A0A8K1FGS3"/>
<accession>A0A8K1FGS3</accession>
<evidence type="ECO:0000313" key="3">
    <source>
        <dbReference type="Proteomes" id="UP000794436"/>
    </source>
</evidence>
<gene>
    <name evidence="2" type="ORF">Poli38472_000356</name>
</gene>
<comment type="caution">
    <text evidence="2">The sequence shown here is derived from an EMBL/GenBank/DDBJ whole genome shotgun (WGS) entry which is preliminary data.</text>
</comment>
<dbReference type="OrthoDB" id="165498at2759"/>
<feature type="region of interest" description="Disordered" evidence="1">
    <location>
        <begin position="96"/>
        <end position="116"/>
    </location>
</feature>
<feature type="compositionally biased region" description="Polar residues" evidence="1">
    <location>
        <begin position="106"/>
        <end position="116"/>
    </location>
</feature>